<dbReference type="InterPro" id="IPR031825">
    <property type="entry name" value="RXLR"/>
</dbReference>
<organism evidence="6 7">
    <name type="scientific">Phytophthora megakarya</name>
    <dbReference type="NCBI Taxonomy" id="4795"/>
    <lineage>
        <taxon>Eukaryota</taxon>
        <taxon>Sar</taxon>
        <taxon>Stramenopiles</taxon>
        <taxon>Oomycota</taxon>
        <taxon>Peronosporomycetes</taxon>
        <taxon>Peronosporales</taxon>
        <taxon>Peronosporaceae</taxon>
        <taxon>Phytophthora</taxon>
    </lineage>
</organism>
<sequence>MRLPNTLMAAVATLFVHQVPVTVSVGSDVALTGVISIGVLHLVDADQRVGDQFRFLRGNNIAEGDKEERGWDFNEVVQRFTAKKLVQKMLKTNSFSELEKVDDLARLYQISDAADDQMVTIFKFADQNSLRPPDLAKELRNFAELDDDFIKMAVTKYTSYLSGLNQVV</sequence>
<dbReference type="Pfam" id="PF16810">
    <property type="entry name" value="RXLR"/>
    <property type="match status" value="1"/>
</dbReference>
<keyword evidence="4" id="KW-0732">Signal</keyword>
<gene>
    <name evidence="6" type="ORF">PHMEG_00028130</name>
</gene>
<protein>
    <recommendedName>
        <fullName evidence="5">RxLR effector protein</fullName>
    </recommendedName>
</protein>
<keyword evidence="3 5" id="KW-0964">Secreted</keyword>
<evidence type="ECO:0000256" key="1">
    <source>
        <dbReference type="ARBA" id="ARBA00004613"/>
    </source>
</evidence>
<dbReference type="EMBL" id="NBNE01007453">
    <property type="protein sequence ID" value="OWZ00636.1"/>
    <property type="molecule type" value="Genomic_DNA"/>
</dbReference>
<dbReference type="AlphaFoldDB" id="A0A225V3Z4"/>
<reference evidence="7" key="1">
    <citation type="submission" date="2017-03" db="EMBL/GenBank/DDBJ databases">
        <title>Phytopthora megakarya and P. palmivora, two closely related causual agents of cacao black pod achieved similar genome size and gene model numbers by different mechanisms.</title>
        <authorList>
            <person name="Ali S."/>
            <person name="Shao J."/>
            <person name="Larry D.J."/>
            <person name="Kronmiller B."/>
            <person name="Shen D."/>
            <person name="Strem M.D."/>
            <person name="Melnick R.L."/>
            <person name="Guiltinan M.J."/>
            <person name="Tyler B.M."/>
            <person name="Meinhardt L.W."/>
            <person name="Bailey B.A."/>
        </authorList>
    </citation>
    <scope>NUCLEOTIDE SEQUENCE [LARGE SCALE GENOMIC DNA]</scope>
    <source>
        <strain evidence="7">zdho120</strain>
    </source>
</reference>
<evidence type="ECO:0000313" key="6">
    <source>
        <dbReference type="EMBL" id="OWZ00636.1"/>
    </source>
</evidence>
<evidence type="ECO:0000256" key="4">
    <source>
        <dbReference type="ARBA" id="ARBA00022729"/>
    </source>
</evidence>
<comment type="subcellular location">
    <subcellularLocation>
        <location evidence="1 5">Secreted</location>
    </subcellularLocation>
</comment>
<evidence type="ECO:0000256" key="5">
    <source>
        <dbReference type="RuleBase" id="RU367124"/>
    </source>
</evidence>
<dbReference type="Proteomes" id="UP000198211">
    <property type="component" value="Unassembled WGS sequence"/>
</dbReference>
<evidence type="ECO:0000256" key="3">
    <source>
        <dbReference type="ARBA" id="ARBA00022525"/>
    </source>
</evidence>
<comment type="domain">
    <text evidence="5">The RxLR-dEER motif acts to carry the protein into the host cell cytoplasm through binding to cell surface phosphatidylinositol-3-phosphate.</text>
</comment>
<evidence type="ECO:0000256" key="2">
    <source>
        <dbReference type="ARBA" id="ARBA00010400"/>
    </source>
</evidence>
<evidence type="ECO:0000313" key="7">
    <source>
        <dbReference type="Proteomes" id="UP000198211"/>
    </source>
</evidence>
<proteinExistence type="inferred from homology"/>
<name>A0A225V3Z4_9STRA</name>
<accession>A0A225V3Z4</accession>
<comment type="caution">
    <text evidence="6">The sequence shown here is derived from an EMBL/GenBank/DDBJ whole genome shotgun (WGS) entry which is preliminary data.</text>
</comment>
<comment type="similarity">
    <text evidence="2 5">Belongs to the RxLR effector family.</text>
</comment>
<keyword evidence="7" id="KW-1185">Reference proteome</keyword>
<comment type="function">
    <text evidence="5">Effector that suppresses plant defense responses during pathogen infection.</text>
</comment>